<dbReference type="RefSeq" id="WP_012834342.1">
    <property type="nucleotide sequence ID" value="NC_013441.1"/>
</dbReference>
<dbReference type="Gene3D" id="3.90.550.10">
    <property type="entry name" value="Spore Coat Polysaccharide Biosynthesis Protein SpsA, Chain A"/>
    <property type="match status" value="1"/>
</dbReference>
<dbReference type="PANTHER" id="PTHR43646">
    <property type="entry name" value="GLYCOSYLTRANSFERASE"/>
    <property type="match status" value="1"/>
</dbReference>
<dbReference type="KEGG" id="gbr:Gbro_2547"/>
<dbReference type="SUPFAM" id="SSF53448">
    <property type="entry name" value="Nucleotide-diphospho-sugar transferases"/>
    <property type="match status" value="1"/>
</dbReference>
<feature type="transmembrane region" description="Helical" evidence="1">
    <location>
        <begin position="341"/>
        <end position="360"/>
    </location>
</feature>
<organism evidence="3 4">
    <name type="scientific">Gordonia bronchialis (strain ATCC 25592 / DSM 43247 / BCRC 13721 / JCM 3198 / KCTC 3076 / NBRC 16047 / NCTC 10667)</name>
    <name type="common">Rhodococcus bronchialis</name>
    <dbReference type="NCBI Taxonomy" id="526226"/>
    <lineage>
        <taxon>Bacteria</taxon>
        <taxon>Bacillati</taxon>
        <taxon>Actinomycetota</taxon>
        <taxon>Actinomycetes</taxon>
        <taxon>Mycobacteriales</taxon>
        <taxon>Gordoniaceae</taxon>
        <taxon>Gordonia</taxon>
    </lineage>
</organism>
<feature type="domain" description="Glycosyltransferase 2-like" evidence="2">
    <location>
        <begin position="48"/>
        <end position="153"/>
    </location>
</feature>
<dbReference type="PANTHER" id="PTHR43646:SF3">
    <property type="entry name" value="SLR1566 PROTEIN"/>
    <property type="match status" value="1"/>
</dbReference>
<proteinExistence type="predicted"/>
<gene>
    <name evidence="3" type="ordered locus">Gbro_2547</name>
</gene>
<sequence length="378" mass="40019">MSATDRWQEVVRVGAVLAVGSLALTVRNAMTLRQPDLTAVPHSEPLVVLLPVRDEASNVIDCLDAILAALDRWPGPGRVIVLDDESTDGTAELAVGYAGRDPRVEVITGTPTPHGWLGKPWACAQLARRADDAEGLLIFVDADVRVRPCAFVAAGALLRDTGLDLVSPYPRQRADTVAERLIQPLLQWSWMSTLPLRLAERTARPSMSVANGQLLVVDAGVYRRAGGHHAVRAEVIEDIALLRAVKAVGGRGGVTEGSQIAECRMYTGAVALRDGYRKSLWAAFGSSSAAVAVVGLLVVVHVVPAIAMVGGSRAGLVGYLAGVTSRAVVAATTHGRIWPDVAAHPISILAFGLLTADSMIARRRGTARWKGRTVAVGR</sequence>
<evidence type="ECO:0000313" key="3">
    <source>
        <dbReference type="EMBL" id="ACY21787.1"/>
    </source>
</evidence>
<dbReference type="CDD" id="cd00761">
    <property type="entry name" value="Glyco_tranf_GTA_type"/>
    <property type="match status" value="1"/>
</dbReference>
<dbReference type="InterPro" id="IPR001173">
    <property type="entry name" value="Glyco_trans_2-like"/>
</dbReference>
<dbReference type="AlphaFoldDB" id="D0LER3"/>
<keyword evidence="1" id="KW-0472">Membrane</keyword>
<keyword evidence="4" id="KW-1185">Reference proteome</keyword>
<reference evidence="4" key="1">
    <citation type="submission" date="2009-10" db="EMBL/GenBank/DDBJ databases">
        <title>The complete chromosome of Gordonia bronchialis DSM 43247.</title>
        <authorList>
            <consortium name="US DOE Joint Genome Institute (JGI-PGF)"/>
            <person name="Lucas S."/>
            <person name="Copeland A."/>
            <person name="Lapidus A."/>
            <person name="Glavina del Rio T."/>
            <person name="Dalin E."/>
            <person name="Tice H."/>
            <person name="Bruce D."/>
            <person name="Goodwin L."/>
            <person name="Pitluck S."/>
            <person name="Kyrpides N."/>
            <person name="Mavromatis K."/>
            <person name="Ivanova N."/>
            <person name="Ovchinnikova G."/>
            <person name="Saunders E."/>
            <person name="Brettin T."/>
            <person name="Detter J.C."/>
            <person name="Han C."/>
            <person name="Larimer F."/>
            <person name="Land M."/>
            <person name="Hauser L."/>
            <person name="Markowitz V."/>
            <person name="Cheng J.-F."/>
            <person name="Hugenholtz P."/>
            <person name="Woyke T."/>
            <person name="Wu D."/>
            <person name="Jando M."/>
            <person name="Schneider S."/>
            <person name="Goeker M."/>
            <person name="Klenk H.-P."/>
            <person name="Eisen J.A."/>
        </authorList>
    </citation>
    <scope>NUCLEOTIDE SEQUENCE [LARGE SCALE GENOMIC DNA]</scope>
    <source>
        <strain evidence="4">ATCC 25592 / DSM 43247 / BCRC 13721 / JCM 3198 / KCTC 3076 / NBRC 16047 / NCTC 10667</strain>
    </source>
</reference>
<keyword evidence="3" id="KW-0808">Transferase</keyword>
<dbReference type="STRING" id="526226.Gbro_2547"/>
<accession>D0LER3</accession>
<keyword evidence="1" id="KW-1133">Transmembrane helix</keyword>
<evidence type="ECO:0000313" key="4">
    <source>
        <dbReference type="Proteomes" id="UP000001219"/>
    </source>
</evidence>
<dbReference type="Proteomes" id="UP000001219">
    <property type="component" value="Chromosome"/>
</dbReference>
<dbReference type="EMBL" id="CP001802">
    <property type="protein sequence ID" value="ACY21787.1"/>
    <property type="molecule type" value="Genomic_DNA"/>
</dbReference>
<dbReference type="CAZy" id="GT2">
    <property type="family name" value="Glycosyltransferase Family 2"/>
</dbReference>
<evidence type="ECO:0000256" key="1">
    <source>
        <dbReference type="SAM" id="Phobius"/>
    </source>
</evidence>
<dbReference type="InterPro" id="IPR029044">
    <property type="entry name" value="Nucleotide-diphossugar_trans"/>
</dbReference>
<evidence type="ECO:0000259" key="2">
    <source>
        <dbReference type="Pfam" id="PF00535"/>
    </source>
</evidence>
<feature type="transmembrane region" description="Helical" evidence="1">
    <location>
        <begin position="280"/>
        <end position="304"/>
    </location>
</feature>
<reference evidence="3 4" key="2">
    <citation type="journal article" date="2010" name="Stand. Genomic Sci.">
        <title>Complete genome sequence of Gordonia bronchialis type strain (3410).</title>
        <authorList>
            <person name="Ivanova N."/>
            <person name="Sikorski J."/>
            <person name="Jando M."/>
            <person name="Lapidus A."/>
            <person name="Nolan M."/>
            <person name="Lucas S."/>
            <person name="Del Rio T.G."/>
            <person name="Tice H."/>
            <person name="Copeland A."/>
            <person name="Cheng J.F."/>
            <person name="Chen F."/>
            <person name="Bruce D."/>
            <person name="Goodwin L."/>
            <person name="Pitluck S."/>
            <person name="Mavromatis K."/>
            <person name="Ovchinnikova G."/>
            <person name="Pati A."/>
            <person name="Chen A."/>
            <person name="Palaniappan K."/>
            <person name="Land M."/>
            <person name="Hauser L."/>
            <person name="Chang Y.J."/>
            <person name="Jeffries C.D."/>
            <person name="Chain P."/>
            <person name="Saunders E."/>
            <person name="Han C."/>
            <person name="Detter J.C."/>
            <person name="Brettin T."/>
            <person name="Rohde M."/>
            <person name="Goker M."/>
            <person name="Bristow J."/>
            <person name="Eisen J.A."/>
            <person name="Markowitz V."/>
            <person name="Hugenholtz P."/>
            <person name="Klenk H.P."/>
            <person name="Kyrpides N.C."/>
        </authorList>
    </citation>
    <scope>NUCLEOTIDE SEQUENCE [LARGE SCALE GENOMIC DNA]</scope>
    <source>
        <strain evidence="4">ATCC 25592 / DSM 43247 / BCRC 13721 / JCM 3198 / KCTC 3076 / NBRC 16047 / NCTC 10667</strain>
    </source>
</reference>
<dbReference type="eggNOG" id="COG1215">
    <property type="taxonomic scope" value="Bacteria"/>
</dbReference>
<name>D0LER3_GORB4</name>
<dbReference type="HOGENOM" id="CLU_038143_0_0_11"/>
<dbReference type="GO" id="GO:0016740">
    <property type="term" value="F:transferase activity"/>
    <property type="evidence" value="ECO:0007669"/>
    <property type="project" value="UniProtKB-KW"/>
</dbReference>
<keyword evidence="1" id="KW-0812">Transmembrane</keyword>
<protein>
    <submittedName>
        <fullName evidence="3">Glycosyl transferase family 2</fullName>
    </submittedName>
</protein>
<dbReference type="Pfam" id="PF00535">
    <property type="entry name" value="Glycos_transf_2"/>
    <property type="match status" value="1"/>
</dbReference>
<feature type="transmembrane region" description="Helical" evidence="1">
    <location>
        <begin position="316"/>
        <end position="335"/>
    </location>
</feature>